<organism evidence="11 12">
    <name type="scientific">Deinococcus hopiensis KR-140</name>
    <dbReference type="NCBI Taxonomy" id="695939"/>
    <lineage>
        <taxon>Bacteria</taxon>
        <taxon>Thermotogati</taxon>
        <taxon>Deinococcota</taxon>
        <taxon>Deinococci</taxon>
        <taxon>Deinococcales</taxon>
        <taxon>Deinococcaceae</taxon>
        <taxon>Deinococcus</taxon>
    </lineage>
</organism>
<sequence>MPNLGAPELLLILVVALIVFGPRKLPELGKSIGQGLREFRRSTSAVSDELRRELDTQAPPTPTVPAVSVPETTPRA</sequence>
<evidence type="ECO:0000256" key="3">
    <source>
        <dbReference type="ARBA" id="ARBA00022475"/>
    </source>
</evidence>
<keyword evidence="2 9" id="KW-0813">Transport</keyword>
<protein>
    <recommendedName>
        <fullName evidence="9">Sec-independent protein translocase protein TatA</fullName>
    </recommendedName>
</protein>
<dbReference type="Gene3D" id="1.20.5.3310">
    <property type="match status" value="1"/>
</dbReference>
<keyword evidence="7 9" id="KW-0811">Translocation</keyword>
<evidence type="ECO:0000256" key="4">
    <source>
        <dbReference type="ARBA" id="ARBA00022692"/>
    </source>
</evidence>
<keyword evidence="4 9" id="KW-0812">Transmembrane</keyword>
<dbReference type="Pfam" id="PF02416">
    <property type="entry name" value="TatA_B_E"/>
    <property type="match status" value="1"/>
</dbReference>
<comment type="function">
    <text evidence="9">Part of the twin-arginine translocation (Tat) system that transports large folded proteins containing a characteristic twin-arginine motif in their signal peptide across membranes. TatA could form the protein-conducting channel of the Tat system.</text>
</comment>
<keyword evidence="8 9" id="KW-0472">Membrane</keyword>
<dbReference type="STRING" id="695939.SAMN00790413_02305"/>
<dbReference type="HAMAP" id="MF_00236">
    <property type="entry name" value="TatA_E"/>
    <property type="match status" value="1"/>
</dbReference>
<keyword evidence="3 9" id="KW-1003">Cell membrane</keyword>
<evidence type="ECO:0000256" key="7">
    <source>
        <dbReference type="ARBA" id="ARBA00023010"/>
    </source>
</evidence>
<dbReference type="InterPro" id="IPR006312">
    <property type="entry name" value="TatA/E"/>
</dbReference>
<feature type="compositionally biased region" description="Low complexity" evidence="10">
    <location>
        <begin position="64"/>
        <end position="76"/>
    </location>
</feature>
<evidence type="ECO:0000256" key="8">
    <source>
        <dbReference type="ARBA" id="ARBA00023136"/>
    </source>
</evidence>
<dbReference type="EMBL" id="FWWU01000009">
    <property type="protein sequence ID" value="SMB94239.1"/>
    <property type="molecule type" value="Genomic_DNA"/>
</dbReference>
<feature type="transmembrane region" description="Helical" evidence="9">
    <location>
        <begin position="6"/>
        <end position="22"/>
    </location>
</feature>
<feature type="region of interest" description="Disordered" evidence="10">
    <location>
        <begin position="43"/>
        <end position="76"/>
    </location>
</feature>
<evidence type="ECO:0000256" key="2">
    <source>
        <dbReference type="ARBA" id="ARBA00022448"/>
    </source>
</evidence>
<keyword evidence="6 9" id="KW-1133">Transmembrane helix</keyword>
<dbReference type="GO" id="GO:0008320">
    <property type="term" value="F:protein transmembrane transporter activity"/>
    <property type="evidence" value="ECO:0007669"/>
    <property type="project" value="UniProtKB-UniRule"/>
</dbReference>
<evidence type="ECO:0000256" key="5">
    <source>
        <dbReference type="ARBA" id="ARBA00022927"/>
    </source>
</evidence>
<dbReference type="OrthoDB" id="9800908at2"/>
<evidence type="ECO:0000256" key="6">
    <source>
        <dbReference type="ARBA" id="ARBA00022989"/>
    </source>
</evidence>
<dbReference type="NCBIfam" id="TIGR01411">
    <property type="entry name" value="tatAE"/>
    <property type="match status" value="1"/>
</dbReference>
<dbReference type="Proteomes" id="UP000192582">
    <property type="component" value="Unassembled WGS sequence"/>
</dbReference>
<dbReference type="PANTHER" id="PTHR42982">
    <property type="entry name" value="SEC-INDEPENDENT PROTEIN TRANSLOCASE PROTEIN TATA"/>
    <property type="match status" value="1"/>
</dbReference>
<evidence type="ECO:0000256" key="1">
    <source>
        <dbReference type="ARBA" id="ARBA00004162"/>
    </source>
</evidence>
<dbReference type="NCBIfam" id="NF011430">
    <property type="entry name" value="PRK14861.1"/>
    <property type="match status" value="1"/>
</dbReference>
<name>A0A1W1VLH7_9DEIO</name>
<dbReference type="InterPro" id="IPR003369">
    <property type="entry name" value="TatA/B/E"/>
</dbReference>
<comment type="subunit">
    <text evidence="9">Forms a complex with TatC.</text>
</comment>
<dbReference type="PANTHER" id="PTHR42982:SF1">
    <property type="entry name" value="SEC-INDEPENDENT PROTEIN TRANSLOCASE PROTEIN TATA"/>
    <property type="match status" value="1"/>
</dbReference>
<reference evidence="11 12" key="1">
    <citation type="submission" date="2017-04" db="EMBL/GenBank/DDBJ databases">
        <authorList>
            <person name="Afonso C.L."/>
            <person name="Miller P.J."/>
            <person name="Scott M.A."/>
            <person name="Spackman E."/>
            <person name="Goraichik I."/>
            <person name="Dimitrov K.M."/>
            <person name="Suarez D.L."/>
            <person name="Swayne D.E."/>
        </authorList>
    </citation>
    <scope>NUCLEOTIDE SEQUENCE [LARGE SCALE GENOMIC DNA]</scope>
    <source>
        <strain evidence="11 12">KR-140</strain>
    </source>
</reference>
<dbReference type="GO" id="GO:0043953">
    <property type="term" value="P:protein transport by the Tat complex"/>
    <property type="evidence" value="ECO:0007669"/>
    <property type="project" value="UniProtKB-UniRule"/>
</dbReference>
<evidence type="ECO:0000313" key="11">
    <source>
        <dbReference type="EMBL" id="SMB94239.1"/>
    </source>
</evidence>
<evidence type="ECO:0000256" key="10">
    <source>
        <dbReference type="SAM" id="MobiDB-lite"/>
    </source>
</evidence>
<dbReference type="AlphaFoldDB" id="A0A1W1VLH7"/>
<dbReference type="GO" id="GO:0033281">
    <property type="term" value="C:TAT protein transport complex"/>
    <property type="evidence" value="ECO:0007669"/>
    <property type="project" value="UniProtKB-UniRule"/>
</dbReference>
<evidence type="ECO:0000313" key="12">
    <source>
        <dbReference type="Proteomes" id="UP000192582"/>
    </source>
</evidence>
<accession>A0A1W1VLH7</accession>
<proteinExistence type="inferred from homology"/>
<comment type="subcellular location">
    <subcellularLocation>
        <location evidence="1 9">Cell membrane</location>
        <topology evidence="1 9">Single-pass membrane protein</topology>
    </subcellularLocation>
</comment>
<keyword evidence="5 9" id="KW-0653">Protein transport</keyword>
<comment type="similarity">
    <text evidence="9">Belongs to the TatA/E family.</text>
</comment>
<dbReference type="RefSeq" id="WP_084049596.1">
    <property type="nucleotide sequence ID" value="NZ_FWWU01000009.1"/>
</dbReference>
<gene>
    <name evidence="9" type="primary">tatA</name>
    <name evidence="11" type="ORF">SAMN00790413_02305</name>
</gene>
<dbReference type="PRINTS" id="PR01506">
    <property type="entry name" value="TATBPROTEIN"/>
</dbReference>
<evidence type="ECO:0000256" key="9">
    <source>
        <dbReference type="HAMAP-Rule" id="MF_00236"/>
    </source>
</evidence>
<keyword evidence="12" id="KW-1185">Reference proteome</keyword>